<reference evidence="4 5" key="1">
    <citation type="submission" date="2022-11" db="EMBL/GenBank/DDBJ databases">
        <title>The characterization of three novel Bacteroidetes species and genomic analysis of their roles in tidal elemental geochemical cycles.</title>
        <authorList>
            <person name="Ma K."/>
        </authorList>
    </citation>
    <scope>NUCLEOTIDE SEQUENCE [LARGE SCALE GENOMIC DNA]</scope>
    <source>
        <strain evidence="4 5">M17</strain>
    </source>
</reference>
<keyword evidence="1" id="KW-0489">Methyltransferase</keyword>
<evidence type="ECO:0000313" key="4">
    <source>
        <dbReference type="EMBL" id="MCX2743433.1"/>
    </source>
</evidence>
<evidence type="ECO:0000313" key="5">
    <source>
        <dbReference type="Proteomes" id="UP001209885"/>
    </source>
</evidence>
<dbReference type="CDD" id="cd18103">
    <property type="entry name" value="SpoU-like_RlmB"/>
    <property type="match status" value="1"/>
</dbReference>
<gene>
    <name evidence="4" type="primary">rlmB</name>
    <name evidence="4" type="ORF">OO013_06120</name>
</gene>
<dbReference type="InterPro" id="IPR013123">
    <property type="entry name" value="SpoU_subst-bd"/>
</dbReference>
<dbReference type="Gene3D" id="3.40.1280.10">
    <property type="match status" value="1"/>
</dbReference>
<comment type="caution">
    <text evidence="4">The sequence shown here is derived from an EMBL/GenBank/DDBJ whole genome shotgun (WGS) entry which is preliminary data.</text>
</comment>
<feature type="domain" description="RNA 2-O ribose methyltransferase substrate binding" evidence="3">
    <location>
        <begin position="10"/>
        <end position="84"/>
    </location>
</feature>
<dbReference type="Pfam" id="PF00588">
    <property type="entry name" value="SpoU_methylase"/>
    <property type="match status" value="1"/>
</dbReference>
<dbReference type="InterPro" id="IPR029064">
    <property type="entry name" value="Ribosomal_eL30-like_sf"/>
</dbReference>
<keyword evidence="2" id="KW-0808">Transferase</keyword>
<dbReference type="SUPFAM" id="SSF75217">
    <property type="entry name" value="alpha/beta knot"/>
    <property type="match status" value="1"/>
</dbReference>
<evidence type="ECO:0000256" key="2">
    <source>
        <dbReference type="ARBA" id="ARBA00022679"/>
    </source>
</evidence>
<evidence type="ECO:0000259" key="3">
    <source>
        <dbReference type="SMART" id="SM00967"/>
    </source>
</evidence>
<dbReference type="NCBIfam" id="TIGR00186">
    <property type="entry name" value="rRNA_methyl_3"/>
    <property type="match status" value="1"/>
</dbReference>
<proteinExistence type="predicted"/>
<organism evidence="4 5">
    <name type="scientific">Mangrovivirga halotolerans</name>
    <dbReference type="NCBI Taxonomy" id="2993936"/>
    <lineage>
        <taxon>Bacteria</taxon>
        <taxon>Pseudomonadati</taxon>
        <taxon>Bacteroidota</taxon>
        <taxon>Cytophagia</taxon>
        <taxon>Cytophagales</taxon>
        <taxon>Mangrovivirgaceae</taxon>
        <taxon>Mangrovivirga</taxon>
    </lineage>
</organism>
<dbReference type="SMART" id="SM00967">
    <property type="entry name" value="SpoU_sub_bind"/>
    <property type="match status" value="1"/>
</dbReference>
<dbReference type="Gene3D" id="3.30.1330.30">
    <property type="match status" value="1"/>
</dbReference>
<dbReference type="InterPro" id="IPR029028">
    <property type="entry name" value="Alpha/beta_knot_MTases"/>
</dbReference>
<keyword evidence="5" id="KW-1185">Reference proteome</keyword>
<dbReference type="Proteomes" id="UP001209885">
    <property type="component" value="Unassembled WGS sequence"/>
</dbReference>
<dbReference type="SUPFAM" id="SSF55315">
    <property type="entry name" value="L30e-like"/>
    <property type="match status" value="1"/>
</dbReference>
<name>A0ABT3RPH4_9BACT</name>
<dbReference type="PANTHER" id="PTHR46429">
    <property type="entry name" value="23S RRNA (GUANOSINE-2'-O-)-METHYLTRANSFERASE RLMB"/>
    <property type="match status" value="1"/>
</dbReference>
<dbReference type="InterPro" id="IPR001537">
    <property type="entry name" value="SpoU_MeTrfase"/>
</dbReference>
<evidence type="ECO:0000256" key="1">
    <source>
        <dbReference type="ARBA" id="ARBA00022603"/>
    </source>
</evidence>
<dbReference type="EMBL" id="JAPFQN010000003">
    <property type="protein sequence ID" value="MCX2743433.1"/>
    <property type="molecule type" value="Genomic_DNA"/>
</dbReference>
<dbReference type="InterPro" id="IPR004441">
    <property type="entry name" value="rRNA_MeTrfase_TrmH"/>
</dbReference>
<accession>A0ABT3RPH4</accession>
<dbReference type="RefSeq" id="WP_266055815.1">
    <property type="nucleotide sequence ID" value="NZ_JAPFQN010000003.1"/>
</dbReference>
<dbReference type="InterPro" id="IPR029026">
    <property type="entry name" value="tRNA_m1G_MTases_N"/>
</dbReference>
<dbReference type="Pfam" id="PF08032">
    <property type="entry name" value="SpoU_sub_bind"/>
    <property type="match status" value="1"/>
</dbReference>
<dbReference type="PANTHER" id="PTHR46429:SF1">
    <property type="entry name" value="23S RRNA (GUANOSINE-2'-O-)-METHYLTRANSFERASE RLMB"/>
    <property type="match status" value="1"/>
</dbReference>
<sequence>MRTGPKKEDYIFGTRAIIEGIEAGREVEKLLLQKNERNQLMQELVKLAKTHEIPVQYVPQEKLNRITRKNHQGAIAFISPVKYLPMTEVVTSLYEEGKNPFLVILDRITDVRNFGAIARTCECMGVDAIIVPSRGSAMITGDAVKTSAGALNHIKVCRENNLKESIDFLQDYGVNVVACTEKTDKEISTIDLTGPIALLMGSEEDGVSPEYLKKANEAGKIPMSGNISSLNVSVAAGMAAYEVVRQRLDHK</sequence>
<protein>
    <submittedName>
        <fullName evidence="4">23S rRNA (Guanosine(2251)-2'-O)-methyltransferase RlmB</fullName>
    </submittedName>
</protein>